<sequence>MAKRRRHAVTIRAVAERAGVSAMTVSNVVNGAGRASAATVATVHAAIAELGYVPNLTARRLAKARATTVGLVYSDRRTPFLDAVLVGTLRATNAHGLQLILRDGEGVTRGEAEGIARDLVRSGADALLLIPPFAELLSGSAVLAKLGVPVAAIATGTALPDVTTVRIDNRAAMFSITERVIARGHRRIAYVAGPDHYSVVAARLEGFRDALRKHAIAEDSQLLLHHSEFDYASGVAAGRVLLERHDRPTAIICSSDDLAAGVIAQANRTGLRLPVDLAVTGFDDTILASRIWPPLTVVRQPVEDMAFRATQCLIAALGKADDAGAPSDEIFDHDILERESTSVTMPCTGDPPRCDA</sequence>
<dbReference type="SMART" id="SM00354">
    <property type="entry name" value="HTH_LACI"/>
    <property type="match status" value="1"/>
</dbReference>
<gene>
    <name evidence="5" type="ORF">CLG96_07885</name>
</gene>
<evidence type="ECO:0000313" key="6">
    <source>
        <dbReference type="Proteomes" id="UP000244162"/>
    </source>
</evidence>
<dbReference type="Pfam" id="PF00356">
    <property type="entry name" value="LacI"/>
    <property type="match status" value="1"/>
</dbReference>
<dbReference type="Gene3D" id="1.10.260.40">
    <property type="entry name" value="lambda repressor-like DNA-binding domains"/>
    <property type="match status" value="1"/>
</dbReference>
<evidence type="ECO:0000259" key="4">
    <source>
        <dbReference type="PROSITE" id="PS50932"/>
    </source>
</evidence>
<dbReference type="Proteomes" id="UP000244162">
    <property type="component" value="Unassembled WGS sequence"/>
</dbReference>
<dbReference type="GO" id="GO:0003700">
    <property type="term" value="F:DNA-binding transcription factor activity"/>
    <property type="evidence" value="ECO:0007669"/>
    <property type="project" value="TreeGrafter"/>
</dbReference>
<dbReference type="GO" id="GO:0000976">
    <property type="term" value="F:transcription cis-regulatory region binding"/>
    <property type="evidence" value="ECO:0007669"/>
    <property type="project" value="TreeGrafter"/>
</dbReference>
<dbReference type="RefSeq" id="WP_107967404.1">
    <property type="nucleotide sequence ID" value="NZ_NWBU01000006.1"/>
</dbReference>
<dbReference type="CDD" id="cd01545">
    <property type="entry name" value="PBP1_SalR"/>
    <property type="match status" value="1"/>
</dbReference>
<reference evidence="5 6" key="1">
    <citation type="submission" date="2017-09" db="EMBL/GenBank/DDBJ databases">
        <title>Sphingomonas panjinensis sp.nov., isolated from oil-contaminated soil.</title>
        <authorList>
            <person name="Wang L."/>
            <person name="Chen L."/>
        </authorList>
    </citation>
    <scope>NUCLEOTIDE SEQUENCE [LARGE SCALE GENOMIC DNA]</scope>
    <source>
        <strain evidence="5 6">FW-11</strain>
    </source>
</reference>
<proteinExistence type="predicted"/>
<keyword evidence="2" id="KW-0238">DNA-binding</keyword>
<protein>
    <submittedName>
        <fullName evidence="5">LacI family transcriptional regulator</fullName>
    </submittedName>
</protein>
<dbReference type="SUPFAM" id="SSF47413">
    <property type="entry name" value="lambda repressor-like DNA-binding domains"/>
    <property type="match status" value="1"/>
</dbReference>
<dbReference type="InterPro" id="IPR046335">
    <property type="entry name" value="LacI/GalR-like_sensor"/>
</dbReference>
<dbReference type="InterPro" id="IPR010982">
    <property type="entry name" value="Lambda_DNA-bd_dom_sf"/>
</dbReference>
<dbReference type="AlphaFoldDB" id="A0A2T5FZ93"/>
<dbReference type="CDD" id="cd01392">
    <property type="entry name" value="HTH_LacI"/>
    <property type="match status" value="1"/>
</dbReference>
<evidence type="ECO:0000313" key="5">
    <source>
        <dbReference type="EMBL" id="PTQ11891.1"/>
    </source>
</evidence>
<name>A0A2T5FZ93_9SPHN</name>
<dbReference type="Pfam" id="PF13377">
    <property type="entry name" value="Peripla_BP_3"/>
    <property type="match status" value="1"/>
</dbReference>
<keyword evidence="1" id="KW-0805">Transcription regulation</keyword>
<keyword evidence="3" id="KW-0804">Transcription</keyword>
<dbReference type="PROSITE" id="PS50932">
    <property type="entry name" value="HTH_LACI_2"/>
    <property type="match status" value="1"/>
</dbReference>
<dbReference type="Gene3D" id="3.40.50.2300">
    <property type="match status" value="2"/>
</dbReference>
<dbReference type="PANTHER" id="PTHR30146">
    <property type="entry name" value="LACI-RELATED TRANSCRIPTIONAL REPRESSOR"/>
    <property type="match status" value="1"/>
</dbReference>
<dbReference type="SUPFAM" id="SSF53822">
    <property type="entry name" value="Periplasmic binding protein-like I"/>
    <property type="match status" value="1"/>
</dbReference>
<dbReference type="InterPro" id="IPR000843">
    <property type="entry name" value="HTH_LacI"/>
</dbReference>
<dbReference type="EMBL" id="NWBU01000006">
    <property type="protein sequence ID" value="PTQ11891.1"/>
    <property type="molecule type" value="Genomic_DNA"/>
</dbReference>
<dbReference type="PANTHER" id="PTHR30146:SF153">
    <property type="entry name" value="LACTOSE OPERON REPRESSOR"/>
    <property type="match status" value="1"/>
</dbReference>
<keyword evidence="6" id="KW-1185">Reference proteome</keyword>
<organism evidence="5 6">
    <name type="scientific">Sphingomonas oleivorans</name>
    <dbReference type="NCBI Taxonomy" id="1735121"/>
    <lineage>
        <taxon>Bacteria</taxon>
        <taxon>Pseudomonadati</taxon>
        <taxon>Pseudomonadota</taxon>
        <taxon>Alphaproteobacteria</taxon>
        <taxon>Sphingomonadales</taxon>
        <taxon>Sphingomonadaceae</taxon>
        <taxon>Sphingomonas</taxon>
    </lineage>
</organism>
<evidence type="ECO:0000256" key="3">
    <source>
        <dbReference type="ARBA" id="ARBA00023163"/>
    </source>
</evidence>
<accession>A0A2T5FZ93</accession>
<dbReference type="OrthoDB" id="7185860at2"/>
<dbReference type="InterPro" id="IPR028082">
    <property type="entry name" value="Peripla_BP_I"/>
</dbReference>
<feature type="domain" description="HTH lacI-type" evidence="4">
    <location>
        <begin position="9"/>
        <end position="63"/>
    </location>
</feature>
<evidence type="ECO:0000256" key="2">
    <source>
        <dbReference type="ARBA" id="ARBA00023125"/>
    </source>
</evidence>
<evidence type="ECO:0000256" key="1">
    <source>
        <dbReference type="ARBA" id="ARBA00023015"/>
    </source>
</evidence>
<comment type="caution">
    <text evidence="5">The sequence shown here is derived from an EMBL/GenBank/DDBJ whole genome shotgun (WGS) entry which is preliminary data.</text>
</comment>